<evidence type="ECO:0000256" key="4">
    <source>
        <dbReference type="ARBA" id="ARBA00023163"/>
    </source>
</evidence>
<comment type="caution">
    <text evidence="9">The sequence shown here is derived from an EMBL/GenBank/DDBJ whole genome shotgun (WGS) entry which is preliminary data.</text>
</comment>
<feature type="region of interest" description="Disordered" evidence="6">
    <location>
        <begin position="80"/>
        <end position="133"/>
    </location>
</feature>
<dbReference type="PROSITE" id="PS50863">
    <property type="entry name" value="B3"/>
    <property type="match status" value="2"/>
</dbReference>
<feature type="non-terminal residue" evidence="9">
    <location>
        <position position="1"/>
    </location>
</feature>
<reference evidence="9 10" key="1">
    <citation type="submission" date="2016-09" db="EMBL/GenBank/DDBJ databases">
        <title>The draft genome of Dichanthelium oligosanthes: A C3 panicoid grass species.</title>
        <authorList>
            <person name="Studer A.J."/>
            <person name="Schnable J.C."/>
            <person name="Brutnell T.P."/>
        </authorList>
    </citation>
    <scope>NUCLEOTIDE SEQUENCE [LARGE SCALE GENOMIC DNA]</scope>
    <source>
        <strain evidence="10">cv. Kellogg 1175</strain>
        <tissue evidence="9">Leaf</tissue>
    </source>
</reference>
<evidence type="ECO:0000256" key="5">
    <source>
        <dbReference type="ARBA" id="ARBA00023242"/>
    </source>
</evidence>
<dbReference type="EMBL" id="LWDX02055715">
    <property type="protein sequence ID" value="OEL18753.1"/>
    <property type="molecule type" value="Genomic_DNA"/>
</dbReference>
<accession>A0A1E5V0S2</accession>
<keyword evidence="7" id="KW-1133">Transmembrane helix</keyword>
<evidence type="ECO:0000313" key="9">
    <source>
        <dbReference type="EMBL" id="OEL18753.1"/>
    </source>
</evidence>
<comment type="subcellular location">
    <subcellularLocation>
        <location evidence="1">Nucleus</location>
    </subcellularLocation>
</comment>
<name>A0A1E5V0S2_9POAL</name>
<dbReference type="CDD" id="cd10017">
    <property type="entry name" value="B3_DNA"/>
    <property type="match status" value="2"/>
</dbReference>
<evidence type="ECO:0000256" key="7">
    <source>
        <dbReference type="SAM" id="Phobius"/>
    </source>
</evidence>
<dbReference type="GO" id="GO:0005634">
    <property type="term" value="C:nucleus"/>
    <property type="evidence" value="ECO:0007669"/>
    <property type="project" value="UniProtKB-SubCell"/>
</dbReference>
<dbReference type="STRING" id="888268.A0A1E5V0S2"/>
<feature type="domain" description="TF-B3" evidence="8">
    <location>
        <begin position="228"/>
        <end position="301"/>
    </location>
</feature>
<sequence length="517" mass="58021">LAHIPHENTSLTLQRPGKSKKWHPKFYIRKDRRVYMLRGQWLHFVRDNHVQEGDICLLVPTKPGRKFVLTVYLLRATETSSSGGSETGFQRVSPCHGRSGTKMDSAGEHVSTESSVREISDGSLNTNDSGGPSDPPYILSFMSHLSRSQRKIIGEKVQAIQSKVTIYIVIMKRTSVVASKQMLVLLLHGHLPVPAHAAAGAAGDLPELGLLAALPEDEGKKKKRRRGRFLKHFAGKLSRTIKLESPNGSLYDVEVMEHYNKMVLRHGWEAFVDAHHIEENDSLLFRNIENSVFEVLIFDSDGCEKMFRCSGIKNTPSFGERSLYSVDISSNSQHDTTESSGSERVARCVKGRSSRHGKTSKMPVTSSSSGGSGEDIPSENEYFELDDLHKPPGADYVISCRSHLSPEQKERVITLIQEIQPEITVYVTVMRKSHVHTPARSVVSSLLLNSKSLLPALILLLYLILYMLPYVITKEYASAHFPHGNANVTLQRPGKSKKWHPEFYKRKDRSIYMLRGQ</sequence>
<feature type="region of interest" description="Disordered" evidence="6">
    <location>
        <begin position="329"/>
        <end position="376"/>
    </location>
</feature>
<dbReference type="OrthoDB" id="680385at2759"/>
<feature type="domain" description="TF-B3" evidence="8">
    <location>
        <begin position="1"/>
        <end position="77"/>
    </location>
</feature>
<dbReference type="InterPro" id="IPR015300">
    <property type="entry name" value="DNA-bd_pseudobarrel_sf"/>
</dbReference>
<feature type="compositionally biased region" description="Basic residues" evidence="6">
    <location>
        <begin position="347"/>
        <end position="359"/>
    </location>
</feature>
<dbReference type="GO" id="GO:0003677">
    <property type="term" value="F:DNA binding"/>
    <property type="evidence" value="ECO:0007669"/>
    <property type="project" value="UniProtKB-KW"/>
</dbReference>
<evidence type="ECO:0000259" key="8">
    <source>
        <dbReference type="PROSITE" id="PS50863"/>
    </source>
</evidence>
<feature type="compositionally biased region" description="Polar residues" evidence="6">
    <location>
        <begin position="329"/>
        <end position="342"/>
    </location>
</feature>
<dbReference type="SUPFAM" id="SSF101936">
    <property type="entry name" value="DNA-binding pseudobarrel domain"/>
    <property type="match status" value="2"/>
</dbReference>
<evidence type="ECO:0000256" key="1">
    <source>
        <dbReference type="ARBA" id="ARBA00004123"/>
    </source>
</evidence>
<dbReference type="Gene3D" id="2.40.330.10">
    <property type="entry name" value="DNA-binding pseudobarrel domain"/>
    <property type="match status" value="3"/>
</dbReference>
<evidence type="ECO:0000256" key="3">
    <source>
        <dbReference type="ARBA" id="ARBA00023125"/>
    </source>
</evidence>
<dbReference type="SMART" id="SM01019">
    <property type="entry name" value="B3"/>
    <property type="match status" value="1"/>
</dbReference>
<feature type="compositionally biased region" description="Basic and acidic residues" evidence="6">
    <location>
        <begin position="105"/>
        <end position="120"/>
    </location>
</feature>
<keyword evidence="5" id="KW-0539">Nucleus</keyword>
<protein>
    <submittedName>
        <fullName evidence="9">B3 domain-containing protein</fullName>
    </submittedName>
</protein>
<feature type="transmembrane region" description="Helical" evidence="7">
    <location>
        <begin position="453"/>
        <end position="472"/>
    </location>
</feature>
<keyword evidence="7" id="KW-0812">Transmembrane</keyword>
<dbReference type="AlphaFoldDB" id="A0A1E5V0S2"/>
<dbReference type="InterPro" id="IPR044837">
    <property type="entry name" value="REM16-like"/>
</dbReference>
<dbReference type="PANTHER" id="PTHR31391:SF23">
    <property type="entry name" value="B3 DOMAIN-CONTAINING PROTEIN OS03G0619800"/>
    <property type="match status" value="1"/>
</dbReference>
<keyword evidence="4" id="KW-0804">Transcription</keyword>
<keyword evidence="10" id="KW-1185">Reference proteome</keyword>
<keyword evidence="2" id="KW-0805">Transcription regulation</keyword>
<feature type="non-terminal residue" evidence="9">
    <location>
        <position position="517"/>
    </location>
</feature>
<proteinExistence type="predicted"/>
<keyword evidence="7" id="KW-0472">Membrane</keyword>
<organism evidence="9 10">
    <name type="scientific">Dichanthelium oligosanthes</name>
    <dbReference type="NCBI Taxonomy" id="888268"/>
    <lineage>
        <taxon>Eukaryota</taxon>
        <taxon>Viridiplantae</taxon>
        <taxon>Streptophyta</taxon>
        <taxon>Embryophyta</taxon>
        <taxon>Tracheophyta</taxon>
        <taxon>Spermatophyta</taxon>
        <taxon>Magnoliopsida</taxon>
        <taxon>Liliopsida</taxon>
        <taxon>Poales</taxon>
        <taxon>Poaceae</taxon>
        <taxon>PACMAD clade</taxon>
        <taxon>Panicoideae</taxon>
        <taxon>Panicodae</taxon>
        <taxon>Paniceae</taxon>
        <taxon>Dichantheliinae</taxon>
        <taxon>Dichanthelium</taxon>
    </lineage>
</organism>
<dbReference type="Pfam" id="PF02362">
    <property type="entry name" value="B3"/>
    <property type="match status" value="2"/>
</dbReference>
<evidence type="ECO:0000256" key="6">
    <source>
        <dbReference type="SAM" id="MobiDB-lite"/>
    </source>
</evidence>
<dbReference type="PANTHER" id="PTHR31391">
    <property type="entry name" value="B3 DOMAIN-CONTAINING PROTEIN OS11G0197600-RELATED"/>
    <property type="match status" value="1"/>
</dbReference>
<dbReference type="InterPro" id="IPR003340">
    <property type="entry name" value="B3_DNA-bd"/>
</dbReference>
<evidence type="ECO:0000256" key="2">
    <source>
        <dbReference type="ARBA" id="ARBA00023015"/>
    </source>
</evidence>
<dbReference type="Proteomes" id="UP000095767">
    <property type="component" value="Unassembled WGS sequence"/>
</dbReference>
<gene>
    <name evidence="9" type="ORF">BAE44_0020228</name>
</gene>
<evidence type="ECO:0000313" key="10">
    <source>
        <dbReference type="Proteomes" id="UP000095767"/>
    </source>
</evidence>
<keyword evidence="3" id="KW-0238">DNA-binding</keyword>